<dbReference type="Pfam" id="PF01485">
    <property type="entry name" value="IBR"/>
    <property type="match status" value="2"/>
</dbReference>
<dbReference type="InterPro" id="IPR013083">
    <property type="entry name" value="Znf_RING/FYVE/PHD"/>
</dbReference>
<dbReference type="AlphaFoldDB" id="A0A6A6TF27"/>
<evidence type="ECO:0000256" key="15">
    <source>
        <dbReference type="SAM" id="MobiDB-lite"/>
    </source>
</evidence>
<evidence type="ECO:0000256" key="7">
    <source>
        <dbReference type="ARBA" id="ARBA00022723"/>
    </source>
</evidence>
<evidence type="ECO:0000259" key="17">
    <source>
        <dbReference type="PROSITE" id="PS51873"/>
    </source>
</evidence>
<keyword evidence="8" id="KW-0677">Repeat</keyword>
<keyword evidence="12" id="KW-1133">Transmembrane helix</keyword>
<dbReference type="Proteomes" id="UP000799324">
    <property type="component" value="Unassembled WGS sequence"/>
</dbReference>
<dbReference type="Gene3D" id="3.30.40.10">
    <property type="entry name" value="Zinc/RING finger domain, C3HC4 (zinc finger)"/>
    <property type="match status" value="1"/>
</dbReference>
<keyword evidence="19" id="KW-1185">Reference proteome</keyword>
<dbReference type="GO" id="GO:0043130">
    <property type="term" value="F:ubiquitin binding"/>
    <property type="evidence" value="ECO:0007669"/>
    <property type="project" value="TreeGrafter"/>
</dbReference>
<feature type="compositionally biased region" description="Basic and acidic residues" evidence="15">
    <location>
        <begin position="173"/>
        <end position="187"/>
    </location>
</feature>
<keyword evidence="6" id="KW-0812">Transmembrane</keyword>
<dbReference type="CDD" id="cd20335">
    <property type="entry name" value="BRcat_RBR"/>
    <property type="match status" value="1"/>
</dbReference>
<dbReference type="EMBL" id="MU004314">
    <property type="protein sequence ID" value="KAF2658490.1"/>
    <property type="molecule type" value="Genomic_DNA"/>
</dbReference>
<evidence type="ECO:0000313" key="19">
    <source>
        <dbReference type="Proteomes" id="UP000799324"/>
    </source>
</evidence>
<dbReference type="PANTHER" id="PTHR22770">
    <property type="entry name" value="UBIQUITIN CONJUGATING ENZYME 7 INTERACTING PROTEIN-RELATED"/>
    <property type="match status" value="1"/>
</dbReference>
<dbReference type="SMART" id="SM00647">
    <property type="entry name" value="IBR"/>
    <property type="match status" value="2"/>
</dbReference>
<feature type="compositionally biased region" description="Low complexity" evidence="15">
    <location>
        <begin position="194"/>
        <end position="211"/>
    </location>
</feature>
<keyword evidence="5" id="KW-0808">Transferase</keyword>
<feature type="domain" description="RING-type" evidence="16">
    <location>
        <begin position="331"/>
        <end position="379"/>
    </location>
</feature>
<evidence type="ECO:0000256" key="5">
    <source>
        <dbReference type="ARBA" id="ARBA00022679"/>
    </source>
</evidence>
<evidence type="ECO:0000256" key="9">
    <source>
        <dbReference type="ARBA" id="ARBA00022771"/>
    </source>
</evidence>
<name>A0A6A6TF27_9PLEO</name>
<evidence type="ECO:0000256" key="13">
    <source>
        <dbReference type="ARBA" id="ARBA00023136"/>
    </source>
</evidence>
<dbReference type="Gene3D" id="1.20.120.1750">
    <property type="match status" value="1"/>
</dbReference>
<gene>
    <name evidence="18" type="ORF">K491DRAFT_690030</name>
</gene>
<evidence type="ECO:0000256" key="12">
    <source>
        <dbReference type="ARBA" id="ARBA00022989"/>
    </source>
</evidence>
<dbReference type="GO" id="GO:0005737">
    <property type="term" value="C:cytoplasm"/>
    <property type="evidence" value="ECO:0007669"/>
    <property type="project" value="UniProtKB-ARBA"/>
</dbReference>
<feature type="domain" description="RING-type" evidence="17">
    <location>
        <begin position="327"/>
        <end position="554"/>
    </location>
</feature>
<evidence type="ECO:0000256" key="8">
    <source>
        <dbReference type="ARBA" id="ARBA00022737"/>
    </source>
</evidence>
<feature type="region of interest" description="Disordered" evidence="15">
    <location>
        <begin position="146"/>
        <end position="287"/>
    </location>
</feature>
<dbReference type="OrthoDB" id="1431934at2759"/>
<proteinExistence type="predicted"/>
<evidence type="ECO:0000256" key="11">
    <source>
        <dbReference type="ARBA" id="ARBA00022833"/>
    </source>
</evidence>
<evidence type="ECO:0000313" key="18">
    <source>
        <dbReference type="EMBL" id="KAF2658490.1"/>
    </source>
</evidence>
<comment type="pathway">
    <text evidence="3">Protein modification; protein ubiquitination.</text>
</comment>
<dbReference type="InterPro" id="IPR002867">
    <property type="entry name" value="IBR_dom"/>
</dbReference>
<evidence type="ECO:0000256" key="2">
    <source>
        <dbReference type="ARBA" id="ARBA00004167"/>
    </source>
</evidence>
<evidence type="ECO:0000256" key="3">
    <source>
        <dbReference type="ARBA" id="ARBA00004906"/>
    </source>
</evidence>
<dbReference type="PANTHER" id="PTHR22770:SF13">
    <property type="entry name" value="RING-TYPE DOMAIN-CONTAINING PROTEIN"/>
    <property type="match status" value="1"/>
</dbReference>
<keyword evidence="7" id="KW-0479">Metal-binding</keyword>
<accession>A0A6A6TF27</accession>
<comment type="catalytic activity">
    <reaction evidence="1">
        <text>[E2 ubiquitin-conjugating enzyme]-S-ubiquitinyl-L-cysteine + [acceptor protein]-L-lysine = [E2 ubiquitin-conjugating enzyme]-L-cysteine + [acceptor protein]-N(6)-ubiquitinyl-L-lysine.</text>
        <dbReference type="EC" id="2.3.2.31"/>
    </reaction>
</comment>
<sequence length="554" mass="61731">MGTTTSKVTAPSYGQDVAYQVRLGDTVASNNCSQTKPTSGPILPRSILSVQALPGAFPSELPARPSKPSRLPFFRLLRRDWTKRSASLTLHDIPVTSLQLPIYTSTEEFQEKITSGPEHCGFQFDAACADPHPQSRAFLHAKGNLAVTHPPPPSPKPREITLVTPGSHASDISLRRPSPDLVVERLARSRIARPTTSETSQPLPQPTSTPEIPTMGPAFRRRSSRLAKAPSEPYEAPIMTGTRKAPQPRRNNRNTKRDREPFAPRSGNRQSRRGTSIDPIDISSDEDEATVSLLSENDRRMEDADAVLAQQYQNEKHAILKHEARSTLRECAICGDDVVLADLASLARCKHQSDTCKDCFKQYLTTHIGSTPWNRITCPSLDCKVILQHHEVQQYAVPQDYERFDDLSARDAMNAEEGLIWCKSPGCGFGQIHVSADEGNIFRCGKCGFRMCVLCENINGWHEGETCEEYQYRVSGKKEAEQQEQIKASEKMIKKMAKKCPNKGCGYHIEKISGCDHMICQRCGHEFCWACLVPYSLIRRHGNSRHSGGCPHYA</sequence>
<reference evidence="18" key="1">
    <citation type="journal article" date="2020" name="Stud. Mycol.">
        <title>101 Dothideomycetes genomes: a test case for predicting lifestyles and emergence of pathogens.</title>
        <authorList>
            <person name="Haridas S."/>
            <person name="Albert R."/>
            <person name="Binder M."/>
            <person name="Bloem J."/>
            <person name="Labutti K."/>
            <person name="Salamov A."/>
            <person name="Andreopoulos B."/>
            <person name="Baker S."/>
            <person name="Barry K."/>
            <person name="Bills G."/>
            <person name="Bluhm B."/>
            <person name="Cannon C."/>
            <person name="Castanera R."/>
            <person name="Culley D."/>
            <person name="Daum C."/>
            <person name="Ezra D."/>
            <person name="Gonzalez J."/>
            <person name="Henrissat B."/>
            <person name="Kuo A."/>
            <person name="Liang C."/>
            <person name="Lipzen A."/>
            <person name="Lutzoni F."/>
            <person name="Magnuson J."/>
            <person name="Mondo S."/>
            <person name="Nolan M."/>
            <person name="Ohm R."/>
            <person name="Pangilinan J."/>
            <person name="Park H.-J."/>
            <person name="Ramirez L."/>
            <person name="Alfaro M."/>
            <person name="Sun H."/>
            <person name="Tritt A."/>
            <person name="Yoshinaga Y."/>
            <person name="Zwiers L.-H."/>
            <person name="Turgeon B."/>
            <person name="Goodwin S."/>
            <person name="Spatafora J."/>
            <person name="Crous P."/>
            <person name="Grigoriev I."/>
        </authorList>
    </citation>
    <scope>NUCLEOTIDE SEQUENCE</scope>
    <source>
        <strain evidence="18">CBS 122681</strain>
    </source>
</reference>
<dbReference type="FunFam" id="3.30.40.10:FF:000051">
    <property type="entry name" value="RBR-type E3 ubiquitin transferase"/>
    <property type="match status" value="1"/>
</dbReference>
<keyword evidence="10" id="KW-0833">Ubl conjugation pathway</keyword>
<dbReference type="GO" id="GO:0061630">
    <property type="term" value="F:ubiquitin protein ligase activity"/>
    <property type="evidence" value="ECO:0007669"/>
    <property type="project" value="UniProtKB-EC"/>
</dbReference>
<dbReference type="GO" id="GO:0031090">
    <property type="term" value="C:organelle membrane"/>
    <property type="evidence" value="ECO:0007669"/>
    <property type="project" value="UniProtKB-ARBA"/>
</dbReference>
<organism evidence="18 19">
    <name type="scientific">Lophiostoma macrostomum CBS 122681</name>
    <dbReference type="NCBI Taxonomy" id="1314788"/>
    <lineage>
        <taxon>Eukaryota</taxon>
        <taxon>Fungi</taxon>
        <taxon>Dikarya</taxon>
        <taxon>Ascomycota</taxon>
        <taxon>Pezizomycotina</taxon>
        <taxon>Dothideomycetes</taxon>
        <taxon>Pleosporomycetidae</taxon>
        <taxon>Pleosporales</taxon>
        <taxon>Lophiostomataceae</taxon>
        <taxon>Lophiostoma</taxon>
    </lineage>
</organism>
<evidence type="ECO:0000256" key="6">
    <source>
        <dbReference type="ARBA" id="ARBA00022692"/>
    </source>
</evidence>
<protein>
    <recommendedName>
        <fullName evidence="4">RBR-type E3 ubiquitin transferase</fullName>
        <ecNumber evidence="4">2.3.2.31</ecNumber>
    </recommendedName>
</protein>
<dbReference type="PROSITE" id="PS51873">
    <property type="entry name" value="TRIAD"/>
    <property type="match status" value="1"/>
</dbReference>
<dbReference type="InterPro" id="IPR001841">
    <property type="entry name" value="Znf_RING"/>
</dbReference>
<dbReference type="GO" id="GO:0043161">
    <property type="term" value="P:proteasome-mediated ubiquitin-dependent protein catabolic process"/>
    <property type="evidence" value="ECO:0007669"/>
    <property type="project" value="TreeGrafter"/>
</dbReference>
<keyword evidence="11" id="KW-0862">Zinc</keyword>
<dbReference type="PROSITE" id="PS00518">
    <property type="entry name" value="ZF_RING_1"/>
    <property type="match status" value="1"/>
</dbReference>
<comment type="subcellular location">
    <subcellularLocation>
        <location evidence="2">Membrane</location>
        <topology evidence="2">Single-pass membrane protein</topology>
    </subcellularLocation>
</comment>
<dbReference type="SUPFAM" id="SSF57850">
    <property type="entry name" value="RING/U-box"/>
    <property type="match status" value="3"/>
</dbReference>
<dbReference type="GO" id="GO:0008270">
    <property type="term" value="F:zinc ion binding"/>
    <property type="evidence" value="ECO:0007669"/>
    <property type="project" value="UniProtKB-KW"/>
</dbReference>
<evidence type="ECO:0000256" key="1">
    <source>
        <dbReference type="ARBA" id="ARBA00001798"/>
    </source>
</evidence>
<evidence type="ECO:0000259" key="16">
    <source>
        <dbReference type="PROSITE" id="PS50089"/>
    </source>
</evidence>
<dbReference type="InterPro" id="IPR051628">
    <property type="entry name" value="LUBAC_E3_Ligases"/>
</dbReference>
<dbReference type="EC" id="2.3.2.31" evidence="4"/>
<dbReference type="InterPro" id="IPR044066">
    <property type="entry name" value="TRIAD_supradom"/>
</dbReference>
<dbReference type="PROSITE" id="PS50089">
    <property type="entry name" value="ZF_RING_2"/>
    <property type="match status" value="1"/>
</dbReference>
<dbReference type="InterPro" id="IPR017907">
    <property type="entry name" value="Znf_RING_CS"/>
</dbReference>
<dbReference type="GO" id="GO:0000151">
    <property type="term" value="C:ubiquitin ligase complex"/>
    <property type="evidence" value="ECO:0007669"/>
    <property type="project" value="TreeGrafter"/>
</dbReference>
<evidence type="ECO:0000256" key="14">
    <source>
        <dbReference type="PROSITE-ProRule" id="PRU00175"/>
    </source>
</evidence>
<dbReference type="GO" id="GO:0097039">
    <property type="term" value="P:protein linear polyubiquitination"/>
    <property type="evidence" value="ECO:0007669"/>
    <property type="project" value="TreeGrafter"/>
</dbReference>
<keyword evidence="13" id="KW-0472">Membrane</keyword>
<evidence type="ECO:0000256" key="10">
    <source>
        <dbReference type="ARBA" id="ARBA00022786"/>
    </source>
</evidence>
<evidence type="ECO:0000256" key="4">
    <source>
        <dbReference type="ARBA" id="ARBA00012251"/>
    </source>
</evidence>
<keyword evidence="9 14" id="KW-0863">Zinc-finger</keyword>